<dbReference type="Pfam" id="PF13581">
    <property type="entry name" value="HATPase_c_2"/>
    <property type="match status" value="1"/>
</dbReference>
<evidence type="ECO:0000313" key="4">
    <source>
        <dbReference type="EMBL" id="MCF4120603.1"/>
    </source>
</evidence>
<dbReference type="InterPro" id="IPR001932">
    <property type="entry name" value="PPM-type_phosphatase-like_dom"/>
</dbReference>
<comment type="caution">
    <text evidence="4">The sequence shown here is derived from an EMBL/GenBank/DDBJ whole genome shotgun (WGS) entry which is preliminary data.</text>
</comment>
<gene>
    <name evidence="4" type="ORF">L1785_06405</name>
</gene>
<dbReference type="Gene3D" id="3.30.450.40">
    <property type="match status" value="2"/>
</dbReference>
<keyword evidence="1" id="KW-0378">Hydrolase</keyword>
<dbReference type="SMART" id="SM00065">
    <property type="entry name" value="GAF"/>
    <property type="match status" value="2"/>
</dbReference>
<dbReference type="InterPro" id="IPR036457">
    <property type="entry name" value="PPM-type-like_dom_sf"/>
</dbReference>
<feature type="domain" description="GAF" evidence="2">
    <location>
        <begin position="20"/>
        <end position="166"/>
    </location>
</feature>
<reference evidence="4" key="1">
    <citation type="submission" date="2022-01" db="EMBL/GenBank/DDBJ databases">
        <title>Antribacter sp. nov., isolated from Guizhou of China.</title>
        <authorList>
            <person name="Chengliang C."/>
            <person name="Ya Z."/>
        </authorList>
    </citation>
    <scope>NUCLEOTIDE SEQUENCE</scope>
    <source>
        <strain evidence="4">KLBMP 9083</strain>
    </source>
</reference>
<dbReference type="GO" id="GO:0016791">
    <property type="term" value="F:phosphatase activity"/>
    <property type="evidence" value="ECO:0007669"/>
    <property type="project" value="TreeGrafter"/>
</dbReference>
<dbReference type="Proteomes" id="UP001165405">
    <property type="component" value="Unassembled WGS sequence"/>
</dbReference>
<dbReference type="Pfam" id="PF01590">
    <property type="entry name" value="GAF"/>
    <property type="match status" value="1"/>
</dbReference>
<dbReference type="Gene3D" id="3.30.565.10">
    <property type="entry name" value="Histidine kinase-like ATPase, C-terminal domain"/>
    <property type="match status" value="1"/>
</dbReference>
<evidence type="ECO:0000313" key="5">
    <source>
        <dbReference type="Proteomes" id="UP001165405"/>
    </source>
</evidence>
<dbReference type="EMBL" id="JAKGSG010000022">
    <property type="protein sequence ID" value="MCF4120603.1"/>
    <property type="molecule type" value="Genomic_DNA"/>
</dbReference>
<sequence length="741" mass="80374">MPTDLQAVRDLAHVGLGTPVADEAFDRFARLVRRQLSVPAAMVSFVLPEGQVYPGAEGLPEPLQTQRRLAMNGPLTRQVVVDGKPLVLSDARLDERVRDTVVVREMGLVAYAGYPIFDLRGRAVGALCAVDGQPRTWSADDLASLADLAAACSAELRMRAESERARRIQKAAVQANRRSRFLLSLSEAFANANTIEEIEAVIADVGTTGIGARYCAIAVTDQDRRGLTYLSLTHAEPEFPSEGIRARIEDDRPSAAVARTGEPLFFRSTEELTKAFPTVVGYINSALGARSFLPVLSGGVVVAVIAFVWEQDREPDKDTFALESALAHYTAHALERARLLEERRDTAKTLQSAMLSKLPDVAHLDLATTYSPATRSDQVGGDWYDAVPLDDDAVMVMIGDVTGHDMRAAAEMGQLRSLLRALAWSHDESPSALLTLLDKANDGLSLRASGTAVVARLERHRGHGRGAKGPDAGAYELTWSNAGHPPPMVLRADGRVERLAGRPDLMLGVVPTTARTDHVTVLRPGETLLLYTDGLVEQRCTNPDEWLGDLEAAFAKLRTTATAALPVTLVRKLVGDRQRDDVAVLAVRVRVPAPTGPPSPSGPALAERKVADSRGDLAPARVWVDDVLESCGVPLDQRRTLMLLTSEVLTNALDHGEAPFTATVEVDARRVRIGVRDSSPAQPELRDPAVSDLGGRGVQFLDRLASRWGVERHHDAAARGSRRARHPGKTVWFEMDRPEAR</sequence>
<evidence type="ECO:0000256" key="1">
    <source>
        <dbReference type="ARBA" id="ARBA00022801"/>
    </source>
</evidence>
<dbReference type="Pfam" id="PF13185">
    <property type="entry name" value="GAF_2"/>
    <property type="match status" value="1"/>
</dbReference>
<evidence type="ECO:0000259" key="2">
    <source>
        <dbReference type="SMART" id="SM00065"/>
    </source>
</evidence>
<dbReference type="InterPro" id="IPR036890">
    <property type="entry name" value="HATPase_C_sf"/>
</dbReference>
<name>A0AA41QBW1_9MICO</name>
<keyword evidence="5" id="KW-1185">Reference proteome</keyword>
<protein>
    <submittedName>
        <fullName evidence="4">SpoIIE family protein phosphatase</fullName>
    </submittedName>
</protein>
<dbReference type="Pfam" id="PF07228">
    <property type="entry name" value="SpoIIE"/>
    <property type="match status" value="1"/>
</dbReference>
<feature type="domain" description="PPM-type phosphatase" evidence="3">
    <location>
        <begin position="364"/>
        <end position="589"/>
    </location>
</feature>
<proteinExistence type="predicted"/>
<dbReference type="Gene3D" id="3.60.40.10">
    <property type="entry name" value="PPM-type phosphatase domain"/>
    <property type="match status" value="1"/>
</dbReference>
<accession>A0AA41QBW1</accession>
<dbReference type="InterPro" id="IPR003594">
    <property type="entry name" value="HATPase_dom"/>
</dbReference>
<dbReference type="InterPro" id="IPR029016">
    <property type="entry name" value="GAF-like_dom_sf"/>
</dbReference>
<dbReference type="RefSeq" id="WP_236088373.1">
    <property type="nucleotide sequence ID" value="NZ_JAKGSG010000022.1"/>
</dbReference>
<dbReference type="SUPFAM" id="SSF81606">
    <property type="entry name" value="PP2C-like"/>
    <property type="match status" value="1"/>
</dbReference>
<evidence type="ECO:0000259" key="3">
    <source>
        <dbReference type="SMART" id="SM00331"/>
    </source>
</evidence>
<dbReference type="InterPro" id="IPR052016">
    <property type="entry name" value="Bact_Sigma-Reg"/>
</dbReference>
<dbReference type="SMART" id="SM00331">
    <property type="entry name" value="PP2C_SIG"/>
    <property type="match status" value="1"/>
</dbReference>
<dbReference type="AlphaFoldDB" id="A0AA41QBW1"/>
<dbReference type="SUPFAM" id="SSF55781">
    <property type="entry name" value="GAF domain-like"/>
    <property type="match status" value="2"/>
</dbReference>
<dbReference type="PANTHER" id="PTHR43156:SF2">
    <property type="entry name" value="STAGE II SPORULATION PROTEIN E"/>
    <property type="match status" value="1"/>
</dbReference>
<feature type="domain" description="GAF" evidence="2">
    <location>
        <begin position="194"/>
        <end position="344"/>
    </location>
</feature>
<dbReference type="CDD" id="cd16936">
    <property type="entry name" value="HATPase_RsbW-like"/>
    <property type="match status" value="1"/>
</dbReference>
<dbReference type="PANTHER" id="PTHR43156">
    <property type="entry name" value="STAGE II SPORULATION PROTEIN E-RELATED"/>
    <property type="match status" value="1"/>
</dbReference>
<dbReference type="InterPro" id="IPR003018">
    <property type="entry name" value="GAF"/>
</dbReference>
<organism evidence="4 5">
    <name type="scientific">Antribacter soli</name>
    <dbReference type="NCBI Taxonomy" id="2910976"/>
    <lineage>
        <taxon>Bacteria</taxon>
        <taxon>Bacillati</taxon>
        <taxon>Actinomycetota</taxon>
        <taxon>Actinomycetes</taxon>
        <taxon>Micrococcales</taxon>
        <taxon>Promicromonosporaceae</taxon>
        <taxon>Antribacter</taxon>
    </lineage>
</organism>